<evidence type="ECO:0000313" key="1">
    <source>
        <dbReference type="EMBL" id="MFM9327209.1"/>
    </source>
</evidence>
<protein>
    <submittedName>
        <fullName evidence="1">AAA family ATPase</fullName>
    </submittedName>
</protein>
<reference evidence="1" key="1">
    <citation type="submission" date="2024-12" db="EMBL/GenBank/DDBJ databases">
        <authorList>
            <person name="Wu N."/>
        </authorList>
    </citation>
    <scope>NUCLEOTIDE SEQUENCE</scope>
    <source>
        <strain evidence="1">P15</strain>
    </source>
</reference>
<comment type="caution">
    <text evidence="1">The sequence shown here is derived from an EMBL/GenBank/DDBJ whole genome shotgun (WGS) entry which is preliminary data.</text>
</comment>
<name>A0ACC7NV30_9BACL</name>
<evidence type="ECO:0000313" key="2">
    <source>
        <dbReference type="Proteomes" id="UP001631969"/>
    </source>
</evidence>
<proteinExistence type="predicted"/>
<sequence>MKKNDKAARNARLSLVGGNVPAAAETVEGYRSSLEHLTDELERLELRLRLQLVLEDKTFPGNGLPALPFLEGHLPTFPEGEAEVSPETDAGHFSQELARLTRRIAQKVEASHQSGIKLPLPRLSQQLKLKPLEEDILIACLAPELDRRFEAMYAYLQDDLTSRSPTVDILLRLFTSTEEERAAARLIFDKASPLMRVLMDTAGEWKDSRIPLLAKPLKLENWTVNHLLGFQMLDERLLEAAELCFPHLEPQPAAASLLAGTAEDIVRFVRYYSTKETIPHHLFYCCGPDGAEAVNAIKAACISLERPLLMVNTDSLPILDGDYTQLLGLLGRHTLLDDTVLCLVGFDSLTAEGEGDRSRRRIKPLLEMLCSCAPLAFIVGESSWSQQLPDREMNFIQIDLTPPNEQHRLTMWEHYSRDYTLLPQIDLTEFTDKFRFTPGQIRAALRNGENLAVWKGSGAAESLDGSPAPIGEKELYESCYLQSGRSLQALATKVKPFYSWDMLVLPTDQTDQLREICRQMKHRALVYGRWGFDKRLSLGKGMNVMFAGPPGVGKTMAAEVIAGELSLELYKIDVSQIVSKYIGETEKNLSRIFKEAETSNAILFFDEADALFGKRTEVKDAHDRYANVETSYLLQKMEEYTGIVILATNLSQNLDEAFLRRLHARVEFPFPEKPQREAIWRGMFPKDAPLDANLDYAFMADKLNLAGGSIKNIALNAAFFAAHEGSPIGMRHIMLAAKREYIKQGKTFLKTDYDPYDKLMEV</sequence>
<keyword evidence="2" id="KW-1185">Reference proteome</keyword>
<gene>
    <name evidence="1" type="ORF">ACI1P1_02750</name>
</gene>
<organism evidence="1 2">
    <name type="scientific">Paenibacillus mesotrionivorans</name>
    <dbReference type="NCBI Taxonomy" id="3160968"/>
    <lineage>
        <taxon>Bacteria</taxon>
        <taxon>Bacillati</taxon>
        <taxon>Bacillota</taxon>
        <taxon>Bacilli</taxon>
        <taxon>Bacillales</taxon>
        <taxon>Paenibacillaceae</taxon>
        <taxon>Paenibacillus</taxon>
    </lineage>
</organism>
<accession>A0ACC7NV30</accession>
<dbReference type="Proteomes" id="UP001631969">
    <property type="component" value="Unassembled WGS sequence"/>
</dbReference>
<dbReference type="EMBL" id="JBJURJ010000002">
    <property type="protein sequence ID" value="MFM9327209.1"/>
    <property type="molecule type" value="Genomic_DNA"/>
</dbReference>